<organism evidence="1 2">
    <name type="scientific">Acinetobacter entericus</name>
    <dbReference type="NCBI Taxonomy" id="2989714"/>
    <lineage>
        <taxon>Bacteria</taxon>
        <taxon>Pseudomonadati</taxon>
        <taxon>Pseudomonadota</taxon>
        <taxon>Gammaproteobacteria</taxon>
        <taxon>Moraxellales</taxon>
        <taxon>Moraxellaceae</taxon>
        <taxon>Acinetobacter</taxon>
    </lineage>
</organism>
<comment type="caution">
    <text evidence="1">The sequence shown here is derived from an EMBL/GenBank/DDBJ whole genome shotgun (WGS) entry which is preliminary data.</text>
</comment>
<keyword evidence="2" id="KW-1185">Reference proteome</keyword>
<dbReference type="EMBL" id="JAPEQW010000082">
    <property type="protein sequence ID" value="MCW8041297.1"/>
    <property type="molecule type" value="Genomic_DNA"/>
</dbReference>
<evidence type="ECO:0000313" key="2">
    <source>
        <dbReference type="Proteomes" id="UP001209682"/>
    </source>
</evidence>
<accession>A0ABT3NP17</accession>
<dbReference type="Proteomes" id="UP001209682">
    <property type="component" value="Unassembled WGS sequence"/>
</dbReference>
<reference evidence="1 2" key="1">
    <citation type="submission" date="2022-11" db="EMBL/GenBank/DDBJ databases">
        <title>Acinetobacter entericus sp. nov., isolated from the gut of the plastic-eating larvae of the Coleoptera insect Zophobas atratus.</title>
        <authorList>
            <person name="Dong X."/>
            <person name="Yang Y."/>
        </authorList>
    </citation>
    <scope>NUCLEOTIDE SEQUENCE [LARGE SCALE GENOMIC DNA]</scope>
    <source>
        <strain evidence="1 2">BIT-DXN8</strain>
    </source>
</reference>
<evidence type="ECO:0000313" key="1">
    <source>
        <dbReference type="EMBL" id="MCW8041297.1"/>
    </source>
</evidence>
<proteinExistence type="predicted"/>
<protein>
    <submittedName>
        <fullName evidence="1">Uncharacterized protein</fullName>
    </submittedName>
</protein>
<dbReference type="RefSeq" id="WP_165381220.1">
    <property type="nucleotide sequence ID" value="NZ_JAPEQW010000082.1"/>
</dbReference>
<name>A0ABT3NP17_9GAMM</name>
<gene>
    <name evidence="1" type="ORF">OKC24_19495</name>
</gene>
<sequence length="57" mass="6664">MERFIESILKYSLNLGVDSVYEAIQTELNQEKNIGSEIANIFVEKGYRFLKTEIQHL</sequence>